<evidence type="ECO:0000313" key="3">
    <source>
        <dbReference type="Proteomes" id="UP001241603"/>
    </source>
</evidence>
<dbReference type="PANTHER" id="PTHR30441:SF4">
    <property type="entry name" value="PROTEIN ASMA"/>
    <property type="match status" value="1"/>
</dbReference>
<proteinExistence type="predicted"/>
<dbReference type="EMBL" id="JAUSVO010000004">
    <property type="protein sequence ID" value="MDQ0438543.1"/>
    <property type="molecule type" value="Genomic_DNA"/>
</dbReference>
<keyword evidence="3" id="KW-1185">Reference proteome</keyword>
<dbReference type="RefSeq" id="WP_266349452.1">
    <property type="nucleotide sequence ID" value="NZ_JAPKNG010000004.1"/>
</dbReference>
<feature type="domain" description="AsmA" evidence="1">
    <location>
        <begin position="337"/>
        <end position="511"/>
    </location>
</feature>
<reference evidence="2 3" key="1">
    <citation type="submission" date="2023-07" db="EMBL/GenBank/DDBJ databases">
        <title>Genomic Encyclopedia of Type Strains, Phase IV (KMG-IV): sequencing the most valuable type-strain genomes for metagenomic binning, comparative biology and taxonomic classification.</title>
        <authorList>
            <person name="Goeker M."/>
        </authorList>
    </citation>
    <scope>NUCLEOTIDE SEQUENCE [LARGE SCALE GENOMIC DNA]</scope>
    <source>
        <strain evidence="2 3">B6-8</strain>
    </source>
</reference>
<evidence type="ECO:0000313" key="2">
    <source>
        <dbReference type="EMBL" id="MDQ0438543.1"/>
    </source>
</evidence>
<name>A0ABU0H8A4_9HYPH</name>
<dbReference type="Proteomes" id="UP001241603">
    <property type="component" value="Unassembled WGS sequence"/>
</dbReference>
<comment type="caution">
    <text evidence="2">The sequence shown here is derived from an EMBL/GenBank/DDBJ whole genome shotgun (WGS) entry which is preliminary data.</text>
</comment>
<protein>
    <submittedName>
        <fullName evidence="2">AsmA protein</fullName>
    </submittedName>
</protein>
<organism evidence="2 3">
    <name type="scientific">Kaistia dalseonensis</name>
    <dbReference type="NCBI Taxonomy" id="410840"/>
    <lineage>
        <taxon>Bacteria</taxon>
        <taxon>Pseudomonadati</taxon>
        <taxon>Pseudomonadota</taxon>
        <taxon>Alphaproteobacteria</taxon>
        <taxon>Hyphomicrobiales</taxon>
        <taxon>Kaistiaceae</taxon>
        <taxon>Kaistia</taxon>
    </lineage>
</organism>
<accession>A0ABU0H8A4</accession>
<dbReference type="Pfam" id="PF05170">
    <property type="entry name" value="AsmA"/>
    <property type="match status" value="1"/>
</dbReference>
<sequence length="609" mass="63204">MGLMKRLALLLAGLLALVGFFMVLAPRLVSIEGVRRSLAHEIAGWSGRALTFDGTPTVAFTPYLTVTFPRVVIGSKTGQETLVVMDSLSAEIPILPLIFGGQIEPSAFDFERPVFHFAVDGDGTANWTLPRGLDATSRVARLSITDGTIGYADQRGRSIDISGVNVVLNWPGPTETASIKGSASWMGETAEFSASIGALSEFIAGRPAMLRAAITSAPLRASFNGTVQNLDGLTSSGQLSASVPSIRHLADLFGWRMKDGATLGAASIQSSAELIRGTVSLGAATVVLDGNEGEGALSLDLRTARPGLQGTLAFDALDLSAYAAAIDAAIETARATPDMPLDWPKLDQVDVDLRLSANRLLIGTRRFGRTAASAALRGGRLDIAVGEMQLYGGRLSANFSATMNDDTPSASLQGRFDQIDLGTALPDMNWTSKLDGTATATIGLSTHGASWNALVGALSGGGSLTVTQGTIGGLGLDALAAAAASGKVTTGALTNGATRFSSAKGDFTVQSTVLSVKSATINGSGYRANLSGDTPLRDPDLSMDGEVVIGDGTAVTTTPPRRVPFAINGTWQNPTLLPDFSAFLRRSDAEPATSSGIGHFTRSLFTPAR</sequence>
<gene>
    <name evidence="2" type="ORF">QO014_002938</name>
</gene>
<evidence type="ECO:0000259" key="1">
    <source>
        <dbReference type="Pfam" id="PF05170"/>
    </source>
</evidence>
<dbReference type="InterPro" id="IPR052894">
    <property type="entry name" value="AsmA-related"/>
</dbReference>
<dbReference type="PANTHER" id="PTHR30441">
    <property type="entry name" value="DUF748 DOMAIN-CONTAINING PROTEIN"/>
    <property type="match status" value="1"/>
</dbReference>
<dbReference type="InterPro" id="IPR007844">
    <property type="entry name" value="AsmA"/>
</dbReference>